<organism evidence="2">
    <name type="scientific">Streptomyces sp. R35</name>
    <dbReference type="NCBI Taxonomy" id="3238630"/>
    <lineage>
        <taxon>Bacteria</taxon>
        <taxon>Bacillati</taxon>
        <taxon>Actinomycetota</taxon>
        <taxon>Actinomycetes</taxon>
        <taxon>Kitasatosporales</taxon>
        <taxon>Streptomycetaceae</taxon>
        <taxon>Streptomyces</taxon>
    </lineage>
</organism>
<name>A0AB39SM84_9ACTN</name>
<accession>A0AB39SM84</accession>
<dbReference type="RefSeq" id="WP_369265053.1">
    <property type="nucleotide sequence ID" value="NZ_CP163440.1"/>
</dbReference>
<feature type="signal peptide" evidence="1">
    <location>
        <begin position="1"/>
        <end position="32"/>
    </location>
</feature>
<keyword evidence="1" id="KW-0732">Signal</keyword>
<dbReference type="AlphaFoldDB" id="A0AB39SM84"/>
<sequence>MSQRSRFQRLALLAAVTTTVAGGVLVPATAFAAPAASHTVTHDRSDASVTQWVETTDAPSGIKIRLPGNPATKQLTKAKDGADVRVYMVRTDSGPLAFEVVDAPDVGRMDLDDGLHGFVDGWNEDAHSAGYKLTSSDARPATVDGRPALDANLSTRDGDAGSIRLVKDGDHCIVILGIGHKGQEKPMDDIYQQTLTSLHMPDTGAAHAA</sequence>
<reference evidence="2" key="1">
    <citation type="submission" date="2024-07" db="EMBL/GenBank/DDBJ databases">
        <authorList>
            <person name="Yu S.T."/>
        </authorList>
    </citation>
    <scope>NUCLEOTIDE SEQUENCE</scope>
    <source>
        <strain evidence="2">R35</strain>
    </source>
</reference>
<evidence type="ECO:0000256" key="1">
    <source>
        <dbReference type="SAM" id="SignalP"/>
    </source>
</evidence>
<evidence type="ECO:0000313" key="2">
    <source>
        <dbReference type="EMBL" id="XDQ68229.1"/>
    </source>
</evidence>
<proteinExistence type="predicted"/>
<feature type="chain" id="PRO_5044285354" evidence="1">
    <location>
        <begin position="33"/>
        <end position="209"/>
    </location>
</feature>
<gene>
    <name evidence="2" type="ORF">AB5J50_49480</name>
</gene>
<dbReference type="EMBL" id="CP163440">
    <property type="protein sequence ID" value="XDQ68229.1"/>
    <property type="molecule type" value="Genomic_DNA"/>
</dbReference>
<protein>
    <submittedName>
        <fullName evidence="2">Uncharacterized protein</fullName>
    </submittedName>
</protein>